<comment type="caution">
    <text evidence="2">The sequence shown here is derived from an EMBL/GenBank/DDBJ whole genome shotgun (WGS) entry which is preliminary data.</text>
</comment>
<dbReference type="EMBL" id="MWPV01000001">
    <property type="protein sequence ID" value="OUL59633.1"/>
    <property type="molecule type" value="Genomic_DNA"/>
</dbReference>
<feature type="chain" id="PRO_5012896426" description="DUF2780 domain-containing protein" evidence="1">
    <location>
        <begin position="34"/>
        <end position="188"/>
    </location>
</feature>
<dbReference type="Pfam" id="PF11075">
    <property type="entry name" value="DUF2780"/>
    <property type="match status" value="1"/>
</dbReference>
<dbReference type="Proteomes" id="UP000194841">
    <property type="component" value="Unassembled WGS sequence"/>
</dbReference>
<name>A0A244CVH6_PSEDV</name>
<reference evidence="2 3" key="1">
    <citation type="submission" date="2017-02" db="EMBL/GenBank/DDBJ databases">
        <title>Pseudoalteromonas ulvae TC14 Genome.</title>
        <authorList>
            <person name="Molmeret M."/>
        </authorList>
    </citation>
    <scope>NUCLEOTIDE SEQUENCE [LARGE SCALE GENOMIC DNA]</scope>
    <source>
        <strain evidence="2">TC14</strain>
    </source>
</reference>
<keyword evidence="3" id="KW-1185">Reference proteome</keyword>
<sequence>MMDKLNTLLRKMMKLSALIISSTLVFSSHSAVAGLSDLTKSLENQAKSVAKDATKSQPSMTSGLIDMAANQFGLSPEVAQAGLGSLLKVAQDHVSEENFAMISAALPETNQYIQSAPNVSMSSLTSMFGKSNDETKTVASLGYLDKAFKKLGIPKETILPMADMLSGYLEQNGYGQASSLLKQGLNFL</sequence>
<dbReference type="AlphaFoldDB" id="A0A244CVH6"/>
<evidence type="ECO:0000313" key="3">
    <source>
        <dbReference type="Proteomes" id="UP000194841"/>
    </source>
</evidence>
<dbReference type="OrthoDB" id="6226200at2"/>
<accession>A0A244CVH6</accession>
<gene>
    <name evidence="2" type="ORF">B1199_05205</name>
</gene>
<keyword evidence="1" id="KW-0732">Signal</keyword>
<feature type="signal peptide" evidence="1">
    <location>
        <begin position="1"/>
        <end position="33"/>
    </location>
</feature>
<dbReference type="InterPro" id="IPR021302">
    <property type="entry name" value="DUF2780_VcgC/VcgE"/>
</dbReference>
<evidence type="ECO:0000256" key="1">
    <source>
        <dbReference type="SAM" id="SignalP"/>
    </source>
</evidence>
<protein>
    <recommendedName>
        <fullName evidence="4">DUF2780 domain-containing protein</fullName>
    </recommendedName>
</protein>
<evidence type="ECO:0008006" key="4">
    <source>
        <dbReference type="Google" id="ProtNLM"/>
    </source>
</evidence>
<organism evidence="2 3">
    <name type="scientific">Pseudoalteromonas ulvae</name>
    <dbReference type="NCBI Taxonomy" id="107327"/>
    <lineage>
        <taxon>Bacteria</taxon>
        <taxon>Pseudomonadati</taxon>
        <taxon>Pseudomonadota</taxon>
        <taxon>Gammaproteobacteria</taxon>
        <taxon>Alteromonadales</taxon>
        <taxon>Pseudoalteromonadaceae</taxon>
        <taxon>Pseudoalteromonas</taxon>
    </lineage>
</organism>
<evidence type="ECO:0000313" key="2">
    <source>
        <dbReference type="EMBL" id="OUL59633.1"/>
    </source>
</evidence>
<proteinExistence type="predicted"/>